<organism evidence="1 2">
    <name type="scientific">Nicotiana tabacum</name>
    <name type="common">Common tobacco</name>
    <dbReference type="NCBI Taxonomy" id="4097"/>
    <lineage>
        <taxon>Eukaryota</taxon>
        <taxon>Viridiplantae</taxon>
        <taxon>Streptophyta</taxon>
        <taxon>Embryophyta</taxon>
        <taxon>Tracheophyta</taxon>
        <taxon>Spermatophyta</taxon>
        <taxon>Magnoliopsida</taxon>
        <taxon>eudicotyledons</taxon>
        <taxon>Gunneridae</taxon>
        <taxon>Pentapetalae</taxon>
        <taxon>asterids</taxon>
        <taxon>lamiids</taxon>
        <taxon>Solanales</taxon>
        <taxon>Solanaceae</taxon>
        <taxon>Nicotianoideae</taxon>
        <taxon>Nicotianeae</taxon>
        <taxon>Nicotiana</taxon>
    </lineage>
</organism>
<evidence type="ECO:0000313" key="1">
    <source>
        <dbReference type="Proteomes" id="UP000790787"/>
    </source>
</evidence>
<proteinExistence type="predicted"/>
<sequence length="144" mass="15909">MSGTEAAAAIIASGSTTSAVNNDSNHLYHLHSSNTPGMAKNKLGFINGSVAEPAMRDKEYPLWSRCNDMVTSWLLNSLTKEIGDNVIYSRTAKDLWSSLEHRFGQSSGAKLYHLQKEISKTCQGNSSISGYFTTFKRLWDELLT</sequence>
<gene>
    <name evidence="2" type="primary">LOC142181763</name>
</gene>
<dbReference type="RefSeq" id="XP_075111377.1">
    <property type="nucleotide sequence ID" value="XM_075255276.1"/>
</dbReference>
<keyword evidence="1" id="KW-1185">Reference proteome</keyword>
<dbReference type="Proteomes" id="UP000790787">
    <property type="component" value="Chromosome 6"/>
</dbReference>
<accession>A0AC58UPG1</accession>
<protein>
    <submittedName>
        <fullName evidence="2">Uncharacterized protein LOC142181763</fullName>
    </submittedName>
</protein>
<evidence type="ECO:0000313" key="2">
    <source>
        <dbReference type="RefSeq" id="XP_075111377.1"/>
    </source>
</evidence>
<reference evidence="2" key="2">
    <citation type="submission" date="2025-08" db="UniProtKB">
        <authorList>
            <consortium name="RefSeq"/>
        </authorList>
    </citation>
    <scope>IDENTIFICATION</scope>
    <source>
        <tissue evidence="2">Leaf</tissue>
    </source>
</reference>
<name>A0AC58UPG1_TOBAC</name>
<reference evidence="1" key="1">
    <citation type="journal article" date="2014" name="Nat. Commun.">
        <title>The tobacco genome sequence and its comparison with those of tomato and potato.</title>
        <authorList>
            <person name="Sierro N."/>
            <person name="Battey J.N."/>
            <person name="Ouadi S."/>
            <person name="Bakaher N."/>
            <person name="Bovet L."/>
            <person name="Willig A."/>
            <person name="Goepfert S."/>
            <person name="Peitsch M.C."/>
            <person name="Ivanov N.V."/>
        </authorList>
    </citation>
    <scope>NUCLEOTIDE SEQUENCE [LARGE SCALE GENOMIC DNA]</scope>
</reference>